<organism evidence="1 2">
    <name type="scientific">Hydrogenovibrio marinus</name>
    <dbReference type="NCBI Taxonomy" id="28885"/>
    <lineage>
        <taxon>Bacteria</taxon>
        <taxon>Pseudomonadati</taxon>
        <taxon>Pseudomonadota</taxon>
        <taxon>Gammaproteobacteria</taxon>
        <taxon>Thiotrichales</taxon>
        <taxon>Piscirickettsiaceae</taxon>
        <taxon>Hydrogenovibrio</taxon>
    </lineage>
</organism>
<dbReference type="InterPro" id="IPR018330">
    <property type="entry name" value="RecT_fam"/>
</dbReference>
<dbReference type="EMBL" id="JMIU01000002">
    <property type="protein sequence ID" value="KDN94661.1"/>
    <property type="molecule type" value="Genomic_DNA"/>
</dbReference>
<dbReference type="GO" id="GO:0003677">
    <property type="term" value="F:DNA binding"/>
    <property type="evidence" value="ECO:0007669"/>
    <property type="project" value="InterPro"/>
</dbReference>
<comment type="caution">
    <text evidence="1">The sequence shown here is derived from an EMBL/GenBank/DDBJ whole genome shotgun (WGS) entry which is preliminary data.</text>
</comment>
<dbReference type="NCBIfam" id="TIGR00616">
    <property type="entry name" value="rect"/>
    <property type="match status" value="1"/>
</dbReference>
<reference evidence="1 2" key="1">
    <citation type="submission" date="2014-04" db="EMBL/GenBank/DDBJ databases">
        <title>Draft genome sequence of Hydrogenovibrio marinus MH-110, a model organism for aerobic H2 metabolism.</title>
        <authorList>
            <person name="Cha H.J."/>
            <person name="Jo B.H."/>
            <person name="Hwang B.H."/>
        </authorList>
    </citation>
    <scope>NUCLEOTIDE SEQUENCE [LARGE SCALE GENOMIC DNA]</scope>
    <source>
        <strain evidence="1 2">MH-110</strain>
    </source>
</reference>
<dbReference type="RefSeq" id="WP_051623287.1">
    <property type="nucleotide sequence ID" value="NZ_JMIU01000002.1"/>
</dbReference>
<accession>A0A066ZWF0</accession>
<sequence length="347" mass="39818">MYSQQAYPEQNQYPAATNNVVSVFDNSENKSAIKKLLPRHISIDKFMQIANTAAMQFPDLQECTPESLFVAFSRCAQDGLIPDGREAAIVSYNKKQGNTWIKVAQYQPMVEGVLKRLRMSSQVKNVIAKVVYENENFNHWIDIDGEHLMHQPVFDDKRGELKLVYALAKLDSGEKVVEVMLKSEVEEIMMNSKSAVDKNGVLKPYSVWATHFPRMALKTVIHRITRRLPNASEVAEMLEREIDYKLVSEDRQPQTIEHNQNQGSQDREIIPLEQQMELKKLVEQTGSDENNMFNWISNKTEILVSSYDQLDFNQFTRLKTRLENAIAKQVAAQRQQAMEQSGEFVSA</sequence>
<dbReference type="GO" id="GO:0006259">
    <property type="term" value="P:DNA metabolic process"/>
    <property type="evidence" value="ECO:0007669"/>
    <property type="project" value="InterPro"/>
</dbReference>
<proteinExistence type="predicted"/>
<gene>
    <name evidence="1" type="ORF">EI16_12235</name>
</gene>
<dbReference type="Proteomes" id="UP000027341">
    <property type="component" value="Unassembled WGS sequence"/>
</dbReference>
<dbReference type="Pfam" id="PF03837">
    <property type="entry name" value="RecT"/>
    <property type="match status" value="1"/>
</dbReference>
<name>A0A066ZWF0_HYDMR</name>
<dbReference type="AlphaFoldDB" id="A0A066ZWF0"/>
<keyword evidence="2" id="KW-1185">Reference proteome</keyword>
<protein>
    <recommendedName>
        <fullName evidence="3">Recombinase RecT</fullName>
    </recommendedName>
</protein>
<dbReference type="InterPro" id="IPR004590">
    <property type="entry name" value="ssDNA_annealing_RecT"/>
</dbReference>
<dbReference type="STRING" id="28885.EI16_12235"/>
<evidence type="ECO:0000313" key="1">
    <source>
        <dbReference type="EMBL" id="KDN94661.1"/>
    </source>
</evidence>
<evidence type="ECO:0000313" key="2">
    <source>
        <dbReference type="Proteomes" id="UP000027341"/>
    </source>
</evidence>
<evidence type="ECO:0008006" key="3">
    <source>
        <dbReference type="Google" id="ProtNLM"/>
    </source>
</evidence>